<sequence>MLSYRHSYHAGNHADVLKHTILIQLLRYLGQKEKAFCVIDTHAGAGVYALDSVHAEKLGEYRDGIGRLWERQDLPPALAEYVAQVRELNGDGPLRHYPGSPWLAKNALREQDRLRLFELHSTDFRTLDKNFGQGNKQTIVYADDGFAKLKALLPPASRRGLTLIDPSYEMREDYARLIQVLKEAQERFPIGTYAVWYPILSKPESRQLPHKLKALGLANWLHVTLSVRGPSPDGIGMQGSGMFIINPPWTLAQTLQAEMPWLVKALAADPGAGFTLEHVSS</sequence>
<feature type="binding site" evidence="1">
    <location>
        <position position="100"/>
    </location>
    <ligand>
        <name>S-adenosyl-L-methionine</name>
        <dbReference type="ChEBI" id="CHEBI:59789"/>
    </ligand>
</feature>
<feature type="binding site" evidence="1">
    <location>
        <position position="118"/>
    </location>
    <ligand>
        <name>S-adenosyl-L-methionine</name>
        <dbReference type="ChEBI" id="CHEBI:59789"/>
    </ligand>
</feature>
<dbReference type="EC" id="2.1.1.266" evidence="1"/>
<feature type="binding site" evidence="1">
    <location>
        <position position="165"/>
    </location>
    <ligand>
        <name>S-adenosyl-L-methionine</name>
        <dbReference type="ChEBI" id="CHEBI:59789"/>
    </ligand>
</feature>
<dbReference type="SUPFAM" id="SSF53335">
    <property type="entry name" value="S-adenosyl-L-methionine-dependent methyltransferases"/>
    <property type="match status" value="1"/>
</dbReference>
<dbReference type="HAMAP" id="MF_00934">
    <property type="entry name" value="23SrRNA_methyltr_J"/>
    <property type="match status" value="1"/>
</dbReference>
<keyword evidence="1" id="KW-0489">Methyltransferase</keyword>
<dbReference type="Proteomes" id="UP001549691">
    <property type="component" value="Unassembled WGS sequence"/>
</dbReference>
<dbReference type="Pfam" id="PF04378">
    <property type="entry name" value="RsmJ"/>
    <property type="match status" value="1"/>
</dbReference>
<proteinExistence type="inferred from homology"/>
<feature type="active site" description="Proton acceptor" evidence="1">
    <location>
        <position position="165"/>
    </location>
</feature>
<protein>
    <recommendedName>
        <fullName evidence="1">Ribosomal RNA large subunit methyltransferase J</fullName>
        <ecNumber evidence="1">2.1.1.266</ecNumber>
    </recommendedName>
    <alternativeName>
        <fullName evidence="1">23S rRNA (adenine(2030)-N6)-methyltransferase</fullName>
    </alternativeName>
    <alternativeName>
        <fullName evidence="1">23S rRNA m6A2030 methyltransferase</fullName>
    </alternativeName>
</protein>
<dbReference type="PANTHER" id="PTHR37426:SF1">
    <property type="entry name" value="RIBOSOMAL RNA LARGE SUBUNIT METHYLTRANSFERASE J"/>
    <property type="match status" value="1"/>
</dbReference>
<accession>A0ABV2TPI7</accession>
<evidence type="ECO:0000313" key="3">
    <source>
        <dbReference type="Proteomes" id="UP001549691"/>
    </source>
</evidence>
<comment type="function">
    <text evidence="1">Specifically methylates the adenine in position 2030 of 23S rRNA.</text>
</comment>
<feature type="site" description="Interaction with substrate rRNA" evidence="1">
    <location>
        <position position="4"/>
    </location>
</feature>
<comment type="subunit">
    <text evidence="1">Monomer.</text>
</comment>
<reference evidence="2 3" key="1">
    <citation type="submission" date="2024-07" db="EMBL/GenBank/DDBJ databases">
        <title>Uliginosibacterium flavum JJ3220;KACC:17644.</title>
        <authorList>
            <person name="Kim M.K."/>
        </authorList>
    </citation>
    <scope>NUCLEOTIDE SEQUENCE [LARGE SCALE GENOMIC DNA]</scope>
    <source>
        <strain evidence="2 3">KACC:17644</strain>
    </source>
</reference>
<dbReference type="Gene3D" id="3.40.50.150">
    <property type="entry name" value="Vaccinia Virus protein VP39"/>
    <property type="match status" value="1"/>
</dbReference>
<keyword evidence="1" id="KW-0949">S-adenosyl-L-methionine</keyword>
<feature type="binding site" evidence="1">
    <location>
        <position position="42"/>
    </location>
    <ligand>
        <name>S-adenosyl-L-methionine</name>
        <dbReference type="ChEBI" id="CHEBI:59789"/>
    </ligand>
</feature>
<evidence type="ECO:0000313" key="2">
    <source>
        <dbReference type="EMBL" id="MET7015846.1"/>
    </source>
</evidence>
<dbReference type="RefSeq" id="WP_354602305.1">
    <property type="nucleotide sequence ID" value="NZ_JBEWZI010000023.1"/>
</dbReference>
<comment type="caution">
    <text evidence="2">The sequence shown here is derived from an EMBL/GenBank/DDBJ whole genome shotgun (WGS) entry which is preliminary data.</text>
</comment>
<comment type="similarity">
    <text evidence="1">Belongs to the RlmJ family.</text>
</comment>
<organism evidence="2 3">
    <name type="scientific">Uliginosibacterium flavum</name>
    <dbReference type="NCBI Taxonomy" id="1396831"/>
    <lineage>
        <taxon>Bacteria</taxon>
        <taxon>Pseudomonadati</taxon>
        <taxon>Pseudomonadota</taxon>
        <taxon>Betaproteobacteria</taxon>
        <taxon>Rhodocyclales</taxon>
        <taxon>Zoogloeaceae</taxon>
        <taxon>Uliginosibacterium</taxon>
    </lineage>
</organism>
<comment type="catalytic activity">
    <reaction evidence="1">
        <text>adenosine(2030) in 23S rRNA + S-adenosyl-L-methionine = N(6)-methyladenosine(2030) in 23S rRNA + S-adenosyl-L-homocysteine + H(+)</text>
        <dbReference type="Rhea" id="RHEA:43736"/>
        <dbReference type="Rhea" id="RHEA-COMP:10668"/>
        <dbReference type="Rhea" id="RHEA-COMP:10669"/>
        <dbReference type="ChEBI" id="CHEBI:15378"/>
        <dbReference type="ChEBI" id="CHEBI:57856"/>
        <dbReference type="ChEBI" id="CHEBI:59789"/>
        <dbReference type="ChEBI" id="CHEBI:74411"/>
        <dbReference type="ChEBI" id="CHEBI:74449"/>
        <dbReference type="EC" id="2.1.1.266"/>
    </reaction>
</comment>
<feature type="binding site" evidence="1">
    <location>
        <position position="19"/>
    </location>
    <ligand>
        <name>S-adenosyl-L-methionine</name>
        <dbReference type="ChEBI" id="CHEBI:59789"/>
    </ligand>
</feature>
<dbReference type="PANTHER" id="PTHR37426">
    <property type="entry name" value="RIBOSOMAL RNA LARGE SUBUNIT METHYLTRANSFERASE J"/>
    <property type="match status" value="1"/>
</dbReference>
<keyword evidence="1" id="KW-0698">rRNA processing</keyword>
<evidence type="ECO:0000256" key="1">
    <source>
        <dbReference type="HAMAP-Rule" id="MF_00934"/>
    </source>
</evidence>
<dbReference type="InterPro" id="IPR007473">
    <property type="entry name" value="RlmJ"/>
</dbReference>
<keyword evidence="3" id="KW-1185">Reference proteome</keyword>
<gene>
    <name evidence="1 2" type="primary">rlmJ</name>
    <name evidence="2" type="ORF">ABXR19_16765</name>
</gene>
<dbReference type="InterPro" id="IPR029063">
    <property type="entry name" value="SAM-dependent_MTases_sf"/>
</dbReference>
<keyword evidence="1" id="KW-0694">RNA-binding</keyword>
<feature type="binding site" evidence="1">
    <location>
        <begin position="144"/>
        <end position="145"/>
    </location>
    <ligand>
        <name>S-adenosyl-L-methionine</name>
        <dbReference type="ChEBI" id="CHEBI:59789"/>
    </ligand>
</feature>
<dbReference type="EMBL" id="JBEWZI010000023">
    <property type="protein sequence ID" value="MET7015846.1"/>
    <property type="molecule type" value="Genomic_DNA"/>
</dbReference>
<keyword evidence="1" id="KW-0808">Transferase</keyword>
<name>A0ABV2TPI7_9RHOO</name>